<dbReference type="InterPro" id="IPR039261">
    <property type="entry name" value="FNR_nucleotide-bd"/>
</dbReference>
<dbReference type="Gene3D" id="3.10.20.30">
    <property type="match status" value="2"/>
</dbReference>
<keyword evidence="3" id="KW-0001">2Fe-2S</keyword>
<comment type="caution">
    <text evidence="11">The sequence shown here is derived from an EMBL/GenBank/DDBJ whole genome shotgun (WGS) entry which is preliminary data.</text>
</comment>
<evidence type="ECO:0000256" key="6">
    <source>
        <dbReference type="ARBA" id="ARBA00023004"/>
    </source>
</evidence>
<evidence type="ECO:0000256" key="3">
    <source>
        <dbReference type="ARBA" id="ARBA00022714"/>
    </source>
</evidence>
<dbReference type="CDD" id="cd06185">
    <property type="entry name" value="PDR_like"/>
    <property type="match status" value="1"/>
</dbReference>
<dbReference type="CDD" id="cd00207">
    <property type="entry name" value="fer2"/>
    <property type="match status" value="2"/>
</dbReference>
<dbReference type="Gene3D" id="3.40.50.80">
    <property type="entry name" value="Nucleotide-binding domain of ferredoxin-NADP reductase (FNR) module"/>
    <property type="match status" value="1"/>
</dbReference>
<dbReference type="InterPro" id="IPR006058">
    <property type="entry name" value="2Fe2S_fd_BS"/>
</dbReference>
<dbReference type="PROSITE" id="PS51384">
    <property type="entry name" value="FAD_FR"/>
    <property type="match status" value="1"/>
</dbReference>
<evidence type="ECO:0000313" key="11">
    <source>
        <dbReference type="EMBL" id="MDT0353792.1"/>
    </source>
</evidence>
<evidence type="ECO:0000256" key="4">
    <source>
        <dbReference type="ARBA" id="ARBA00022723"/>
    </source>
</evidence>
<keyword evidence="7" id="KW-0411">Iron-sulfur</keyword>
<sequence length="478" mass="51067">MINVVTVLPDGTRIPAEPGETVLEAARRYGYGLNVGCREGGCGGCALELAAGIVTYPKTVAQSVLSDSDRVDGVCLPCRAVPTTDVVIKLNRVHRLGRGPFSDRLAQRALKKAGRALDGAEPPVVGPTHRTADPPRRGRPRRGAEHRMSVDKLSSTLESSTTFHEREADLRIERKEESAEGVVALTLTDPSGAELPEWSPGAHIDLVLTDSVTRQYSLCSSTTDRRSYRVGVLRDPGSRGGSQFVHDELQAGGTVQVRGPRNHFPFLDAPEYVFVAGGIGITPMLPMIASAEAVGARWELHYGGRTRASMGFLDELSAYGDRVTVYPQEEVGHIPLGSILAEPRDGALVYSCGPGPLLDAMESSTAHWPPGSLHIERFAAKPVAASPGALDTFEVVCQRSGVNLKIGPDQTILDAAQEAGLKVLASCRAGVCGTCEVDVIDGQPDHRDSVLSAAERAENEFMLVCISRSLSPRLVLDL</sequence>
<dbReference type="PANTHER" id="PTHR47354:SF1">
    <property type="entry name" value="CARNITINE MONOOXYGENASE REDUCTASE SUBUNIT"/>
    <property type="match status" value="1"/>
</dbReference>
<gene>
    <name evidence="11" type="ORF">RM445_30325</name>
</gene>
<keyword evidence="6" id="KW-0408">Iron</keyword>
<dbReference type="RefSeq" id="WP_311560303.1">
    <property type="nucleotide sequence ID" value="NZ_JAVREJ010000045.1"/>
</dbReference>
<keyword evidence="4" id="KW-0479">Metal-binding</keyword>
<keyword evidence="2" id="KW-0285">Flavoprotein</keyword>
<feature type="domain" description="2Fe-2S ferredoxin-type" evidence="9">
    <location>
        <begin position="3"/>
        <end position="94"/>
    </location>
</feature>
<dbReference type="InterPro" id="IPR001041">
    <property type="entry name" value="2Fe-2S_ferredoxin-type"/>
</dbReference>
<feature type="region of interest" description="Disordered" evidence="8">
    <location>
        <begin position="115"/>
        <end position="165"/>
    </location>
</feature>
<feature type="domain" description="2Fe-2S ferredoxin-type" evidence="9">
    <location>
        <begin position="391"/>
        <end position="478"/>
    </location>
</feature>
<evidence type="ECO:0000256" key="8">
    <source>
        <dbReference type="SAM" id="MobiDB-lite"/>
    </source>
</evidence>
<feature type="compositionally biased region" description="Basic and acidic residues" evidence="8">
    <location>
        <begin position="130"/>
        <end position="150"/>
    </location>
</feature>
<evidence type="ECO:0000259" key="9">
    <source>
        <dbReference type="PROSITE" id="PS51085"/>
    </source>
</evidence>
<evidence type="ECO:0000259" key="10">
    <source>
        <dbReference type="PROSITE" id="PS51384"/>
    </source>
</evidence>
<evidence type="ECO:0000256" key="7">
    <source>
        <dbReference type="ARBA" id="ARBA00023014"/>
    </source>
</evidence>
<dbReference type="SUPFAM" id="SSF52343">
    <property type="entry name" value="Ferredoxin reductase-like, C-terminal NADP-linked domain"/>
    <property type="match status" value="1"/>
</dbReference>
<dbReference type="PROSITE" id="PS51085">
    <property type="entry name" value="2FE2S_FER_2"/>
    <property type="match status" value="2"/>
</dbReference>
<dbReference type="Gene3D" id="2.40.30.10">
    <property type="entry name" value="Translation factors"/>
    <property type="match status" value="1"/>
</dbReference>
<dbReference type="SUPFAM" id="SSF54292">
    <property type="entry name" value="2Fe-2S ferredoxin-like"/>
    <property type="match status" value="2"/>
</dbReference>
<keyword evidence="12" id="KW-1185">Reference proteome</keyword>
<dbReference type="EMBL" id="JAVREJ010000045">
    <property type="protein sequence ID" value="MDT0353792.1"/>
    <property type="molecule type" value="Genomic_DNA"/>
</dbReference>
<dbReference type="InterPro" id="IPR012675">
    <property type="entry name" value="Beta-grasp_dom_sf"/>
</dbReference>
<dbReference type="EC" id="1.-.-.-" evidence="11"/>
<dbReference type="PROSITE" id="PS00197">
    <property type="entry name" value="2FE2S_FER_1"/>
    <property type="match status" value="2"/>
</dbReference>
<dbReference type="Proteomes" id="UP001183202">
    <property type="component" value="Unassembled WGS sequence"/>
</dbReference>
<dbReference type="InterPro" id="IPR036010">
    <property type="entry name" value="2Fe-2S_ferredoxin-like_sf"/>
</dbReference>
<dbReference type="Pfam" id="PF00111">
    <property type="entry name" value="Fer2"/>
    <property type="match status" value="2"/>
</dbReference>
<dbReference type="InterPro" id="IPR017927">
    <property type="entry name" value="FAD-bd_FR_type"/>
</dbReference>
<reference evidence="12" key="1">
    <citation type="submission" date="2023-07" db="EMBL/GenBank/DDBJ databases">
        <title>30 novel species of actinomycetes from the DSMZ collection.</title>
        <authorList>
            <person name="Nouioui I."/>
        </authorList>
    </citation>
    <scope>NUCLEOTIDE SEQUENCE [LARGE SCALE GENOMIC DNA]</scope>
    <source>
        <strain evidence="12">DSM 45834</strain>
    </source>
</reference>
<dbReference type="PRINTS" id="PR00409">
    <property type="entry name" value="PHDIOXRDTASE"/>
</dbReference>
<protein>
    <submittedName>
        <fullName evidence="11">PDR/VanB family oxidoreductase</fullName>
        <ecNumber evidence="11">1.-.-.-</ecNumber>
    </submittedName>
</protein>
<evidence type="ECO:0000256" key="5">
    <source>
        <dbReference type="ARBA" id="ARBA00023002"/>
    </source>
</evidence>
<evidence type="ECO:0000313" key="12">
    <source>
        <dbReference type="Proteomes" id="UP001183202"/>
    </source>
</evidence>
<feature type="compositionally biased region" description="Polar residues" evidence="8">
    <location>
        <begin position="152"/>
        <end position="162"/>
    </location>
</feature>
<name>A0ABU2NII7_9PSEU</name>
<accession>A0ABU2NII7</accession>
<dbReference type="PANTHER" id="PTHR47354">
    <property type="entry name" value="NADH OXIDOREDUCTASE HCR"/>
    <property type="match status" value="1"/>
</dbReference>
<feature type="domain" description="FAD-binding FR-type" evidence="10">
    <location>
        <begin position="165"/>
        <end position="267"/>
    </location>
</feature>
<dbReference type="InterPro" id="IPR017938">
    <property type="entry name" value="Riboflavin_synthase-like_b-brl"/>
</dbReference>
<evidence type="ECO:0000256" key="1">
    <source>
        <dbReference type="ARBA" id="ARBA00001974"/>
    </source>
</evidence>
<proteinExistence type="predicted"/>
<dbReference type="InterPro" id="IPR050415">
    <property type="entry name" value="MRET"/>
</dbReference>
<dbReference type="GO" id="GO:0016491">
    <property type="term" value="F:oxidoreductase activity"/>
    <property type="evidence" value="ECO:0007669"/>
    <property type="project" value="UniProtKB-KW"/>
</dbReference>
<keyword evidence="5 11" id="KW-0560">Oxidoreductase</keyword>
<organism evidence="11 12">
    <name type="scientific">Pseudonocardia charpentierae</name>
    <dbReference type="NCBI Taxonomy" id="3075545"/>
    <lineage>
        <taxon>Bacteria</taxon>
        <taxon>Bacillati</taxon>
        <taxon>Actinomycetota</taxon>
        <taxon>Actinomycetes</taxon>
        <taxon>Pseudonocardiales</taxon>
        <taxon>Pseudonocardiaceae</taxon>
        <taxon>Pseudonocardia</taxon>
    </lineage>
</organism>
<comment type="cofactor">
    <cofactor evidence="1">
        <name>FAD</name>
        <dbReference type="ChEBI" id="CHEBI:57692"/>
    </cofactor>
</comment>
<dbReference type="SUPFAM" id="SSF63380">
    <property type="entry name" value="Riboflavin synthase domain-like"/>
    <property type="match status" value="1"/>
</dbReference>
<evidence type="ECO:0000256" key="2">
    <source>
        <dbReference type="ARBA" id="ARBA00022630"/>
    </source>
</evidence>